<evidence type="ECO:0000313" key="1">
    <source>
        <dbReference type="EMBL" id="HHW34324.1"/>
    </source>
</evidence>
<dbReference type="EMBL" id="DULP01000142">
    <property type="protein sequence ID" value="HHW34324.1"/>
    <property type="molecule type" value="Genomic_DNA"/>
</dbReference>
<dbReference type="RefSeq" id="WP_303730368.1">
    <property type="nucleotide sequence ID" value="NZ_DULP01000142.1"/>
</dbReference>
<organism evidence="1 2">
    <name type="scientific">Paracoccus solventivorans</name>
    <dbReference type="NCBI Taxonomy" id="53463"/>
    <lineage>
        <taxon>Bacteria</taxon>
        <taxon>Pseudomonadati</taxon>
        <taxon>Pseudomonadota</taxon>
        <taxon>Alphaproteobacteria</taxon>
        <taxon>Rhodobacterales</taxon>
        <taxon>Paracoccaceae</taxon>
        <taxon>Paracoccus</taxon>
    </lineage>
</organism>
<dbReference type="Proteomes" id="UP000580830">
    <property type="component" value="Unassembled WGS sequence"/>
</dbReference>
<proteinExistence type="predicted"/>
<evidence type="ECO:0000313" key="2">
    <source>
        <dbReference type="Proteomes" id="UP000580830"/>
    </source>
</evidence>
<protein>
    <submittedName>
        <fullName evidence="1">Uncharacterized protein</fullName>
    </submittedName>
</protein>
<reference evidence="1 2" key="1">
    <citation type="journal article" date="2020" name="Biotechnol. Biofuels">
        <title>New insights from the biogas microbiome by comprehensive genome-resolved metagenomics of nearly 1600 species originating from multiple anaerobic digesters.</title>
        <authorList>
            <person name="Campanaro S."/>
            <person name="Treu L."/>
            <person name="Rodriguez-R L.M."/>
            <person name="Kovalovszki A."/>
            <person name="Ziels R.M."/>
            <person name="Maus I."/>
            <person name="Zhu X."/>
            <person name="Kougias P.G."/>
            <person name="Basile A."/>
            <person name="Luo G."/>
            <person name="Schluter A."/>
            <person name="Konstantinidis K.T."/>
            <person name="Angelidaki I."/>
        </authorList>
    </citation>
    <scope>NUCLEOTIDE SEQUENCE [LARGE SCALE GENOMIC DNA]</scope>
    <source>
        <strain evidence="1">AS04akNAM_125</strain>
    </source>
</reference>
<sequence length="70" mass="7489">MAEGLSLGSAHGEIAALITRDALRGRASCWGTRQSLVLPDEIPALAEITPRPKLPSTSPVHLNLIFNFLP</sequence>
<dbReference type="AlphaFoldDB" id="A0A832PMN1"/>
<comment type="caution">
    <text evidence="1">The sequence shown here is derived from an EMBL/GenBank/DDBJ whole genome shotgun (WGS) entry which is preliminary data.</text>
</comment>
<name>A0A832PMN1_9RHOB</name>
<gene>
    <name evidence="1" type="ORF">GXX24_09340</name>
</gene>
<accession>A0A832PMN1</accession>